<dbReference type="GO" id="GO:0003700">
    <property type="term" value="F:DNA-binding transcription factor activity"/>
    <property type="evidence" value="ECO:0007669"/>
    <property type="project" value="InterPro"/>
</dbReference>
<dbReference type="EMBL" id="CABPRZ010000012">
    <property type="protein sequence ID" value="VVE20501.1"/>
    <property type="molecule type" value="Genomic_DNA"/>
</dbReference>
<organism evidence="6 7">
    <name type="scientific">Pandoraea terrae</name>
    <dbReference type="NCBI Taxonomy" id="1537710"/>
    <lineage>
        <taxon>Bacteria</taxon>
        <taxon>Pseudomonadati</taxon>
        <taxon>Pseudomonadota</taxon>
        <taxon>Betaproteobacteria</taxon>
        <taxon>Burkholderiales</taxon>
        <taxon>Burkholderiaceae</taxon>
        <taxon>Pandoraea</taxon>
    </lineage>
</organism>
<reference evidence="6 7" key="1">
    <citation type="submission" date="2019-08" db="EMBL/GenBank/DDBJ databases">
        <authorList>
            <person name="Peeters C."/>
        </authorList>
    </citation>
    <scope>NUCLEOTIDE SEQUENCE [LARGE SCALE GENOMIC DNA]</scope>
    <source>
        <strain evidence="6 7">LMG 30175</strain>
    </source>
</reference>
<keyword evidence="7" id="KW-1185">Reference proteome</keyword>
<keyword evidence="1" id="KW-0805">Transcription regulation</keyword>
<evidence type="ECO:0000313" key="6">
    <source>
        <dbReference type="EMBL" id="VVE20501.1"/>
    </source>
</evidence>
<dbReference type="SUPFAM" id="SSF51215">
    <property type="entry name" value="Regulatory protein AraC"/>
    <property type="match status" value="1"/>
</dbReference>
<dbReference type="PRINTS" id="PR00032">
    <property type="entry name" value="HTHARAC"/>
</dbReference>
<dbReference type="PANTHER" id="PTHR46796:SF2">
    <property type="entry name" value="TRANSCRIPTIONAL REGULATORY PROTEIN"/>
    <property type="match status" value="1"/>
</dbReference>
<keyword evidence="4" id="KW-0804">Transcription</keyword>
<sequence>MVTAEYGDHTFAPHWHDAYTVAVIEAGAERYDYRGTHHVADTGSVPVLNPGEIHTGASATAFGWRYRVFYLPVDFVHSVAASMADRRLPMPWFAEAVVRDPDLTARLRLAHCALQDGIDPLAAELALTDAVTTLLGRYAAERPTPAKLHRDAVRVEAMKARLAADLTEPLALSELAAAVGLSPFHAARLFTRETGLAPHAWRNQLRLTRALPGLRAGLPATDVAMEQGFTDLSHFTRHFRKAFGVSPGRWCGRGVAAD</sequence>
<evidence type="ECO:0000256" key="4">
    <source>
        <dbReference type="ARBA" id="ARBA00023163"/>
    </source>
</evidence>
<dbReference type="InterPro" id="IPR009057">
    <property type="entry name" value="Homeodomain-like_sf"/>
</dbReference>
<accession>A0A5E4W7W7</accession>
<keyword evidence="2" id="KW-0238">DNA-binding</keyword>
<evidence type="ECO:0000256" key="1">
    <source>
        <dbReference type="ARBA" id="ARBA00023015"/>
    </source>
</evidence>
<proteinExistence type="predicted"/>
<name>A0A5E4W7W7_9BURK</name>
<evidence type="ECO:0000259" key="5">
    <source>
        <dbReference type="PROSITE" id="PS01124"/>
    </source>
</evidence>
<dbReference type="PROSITE" id="PS01124">
    <property type="entry name" value="HTH_ARAC_FAMILY_2"/>
    <property type="match status" value="1"/>
</dbReference>
<dbReference type="Gene3D" id="1.10.10.60">
    <property type="entry name" value="Homeodomain-like"/>
    <property type="match status" value="2"/>
</dbReference>
<dbReference type="InterPro" id="IPR018060">
    <property type="entry name" value="HTH_AraC"/>
</dbReference>
<dbReference type="SUPFAM" id="SSF46689">
    <property type="entry name" value="Homeodomain-like"/>
    <property type="match status" value="2"/>
</dbReference>
<dbReference type="Proteomes" id="UP000414233">
    <property type="component" value="Unassembled WGS sequence"/>
</dbReference>
<feature type="domain" description="HTH araC/xylS-type" evidence="5">
    <location>
        <begin position="156"/>
        <end position="253"/>
    </location>
</feature>
<evidence type="ECO:0000256" key="2">
    <source>
        <dbReference type="ARBA" id="ARBA00023125"/>
    </source>
</evidence>
<keyword evidence="3" id="KW-0010">Activator</keyword>
<evidence type="ECO:0000313" key="7">
    <source>
        <dbReference type="Proteomes" id="UP000414233"/>
    </source>
</evidence>
<dbReference type="SMART" id="SM00342">
    <property type="entry name" value="HTH_ARAC"/>
    <property type="match status" value="1"/>
</dbReference>
<dbReference type="InterPro" id="IPR037923">
    <property type="entry name" value="HTH-like"/>
</dbReference>
<dbReference type="AlphaFoldDB" id="A0A5E4W7W7"/>
<dbReference type="InterPro" id="IPR003313">
    <property type="entry name" value="AraC-bd"/>
</dbReference>
<dbReference type="InterPro" id="IPR050204">
    <property type="entry name" value="AraC_XylS_family_regulators"/>
</dbReference>
<gene>
    <name evidence="6" type="ORF">PTE30175_03027</name>
</gene>
<dbReference type="Pfam" id="PF12833">
    <property type="entry name" value="HTH_18"/>
    <property type="match status" value="1"/>
</dbReference>
<dbReference type="Pfam" id="PF02311">
    <property type="entry name" value="AraC_binding"/>
    <property type="match status" value="1"/>
</dbReference>
<dbReference type="InterPro" id="IPR020449">
    <property type="entry name" value="Tscrpt_reg_AraC-type_HTH"/>
</dbReference>
<dbReference type="GO" id="GO:0043565">
    <property type="term" value="F:sequence-specific DNA binding"/>
    <property type="evidence" value="ECO:0007669"/>
    <property type="project" value="InterPro"/>
</dbReference>
<dbReference type="PANTHER" id="PTHR46796">
    <property type="entry name" value="HTH-TYPE TRANSCRIPTIONAL ACTIVATOR RHAS-RELATED"/>
    <property type="match status" value="1"/>
</dbReference>
<evidence type="ECO:0000256" key="3">
    <source>
        <dbReference type="ARBA" id="ARBA00023159"/>
    </source>
</evidence>
<protein>
    <submittedName>
        <fullName evidence="6">AraC family transcriptional regulator</fullName>
    </submittedName>
</protein>